<dbReference type="InterPro" id="IPR033379">
    <property type="entry name" value="Acid_Pase_AS"/>
</dbReference>
<accession>A0A9N8V0U2</accession>
<evidence type="ECO:0000313" key="3">
    <source>
        <dbReference type="EMBL" id="CAG8435561.1"/>
    </source>
</evidence>
<dbReference type="InterPro" id="IPR050645">
    <property type="entry name" value="Histidine_acid_phosphatase"/>
</dbReference>
<dbReference type="PANTHER" id="PTHR11567">
    <property type="entry name" value="ACID PHOSPHATASE-RELATED"/>
    <property type="match status" value="1"/>
</dbReference>
<dbReference type="PANTHER" id="PTHR11567:SF110">
    <property type="entry name" value="2-PHOSPHOXYLOSE PHOSPHATASE 1"/>
    <property type="match status" value="1"/>
</dbReference>
<dbReference type="GO" id="GO:0016791">
    <property type="term" value="F:phosphatase activity"/>
    <property type="evidence" value="ECO:0007669"/>
    <property type="project" value="TreeGrafter"/>
</dbReference>
<proteinExistence type="inferred from homology"/>
<comment type="similarity">
    <text evidence="1">Belongs to the histidine acid phosphatase family.</text>
</comment>
<gene>
    <name evidence="3" type="ORF">FCALED_LOCUS14</name>
</gene>
<dbReference type="CDD" id="cd07061">
    <property type="entry name" value="HP_HAP_like"/>
    <property type="match status" value="1"/>
</dbReference>
<protein>
    <submittedName>
        <fullName evidence="3">8468_t:CDS:1</fullName>
    </submittedName>
</protein>
<dbReference type="Proteomes" id="UP000789570">
    <property type="component" value="Unassembled WGS sequence"/>
</dbReference>
<evidence type="ECO:0000313" key="4">
    <source>
        <dbReference type="Proteomes" id="UP000789570"/>
    </source>
</evidence>
<dbReference type="EMBL" id="CAJVPQ010000001">
    <property type="protein sequence ID" value="CAG8435561.1"/>
    <property type="molecule type" value="Genomic_DNA"/>
</dbReference>
<reference evidence="3" key="1">
    <citation type="submission" date="2021-06" db="EMBL/GenBank/DDBJ databases">
        <authorList>
            <person name="Kallberg Y."/>
            <person name="Tangrot J."/>
            <person name="Rosling A."/>
        </authorList>
    </citation>
    <scope>NUCLEOTIDE SEQUENCE</scope>
    <source>
        <strain evidence="3">UK204</strain>
    </source>
</reference>
<dbReference type="Pfam" id="PF00328">
    <property type="entry name" value="His_Phos_2"/>
    <property type="match status" value="1"/>
</dbReference>
<dbReference type="PROSITE" id="PS00616">
    <property type="entry name" value="HIS_ACID_PHOSPHAT_1"/>
    <property type="match status" value="1"/>
</dbReference>
<dbReference type="SUPFAM" id="SSF53254">
    <property type="entry name" value="Phosphoglycerate mutase-like"/>
    <property type="match status" value="1"/>
</dbReference>
<evidence type="ECO:0000256" key="1">
    <source>
        <dbReference type="ARBA" id="ARBA00005375"/>
    </source>
</evidence>
<dbReference type="InterPro" id="IPR029033">
    <property type="entry name" value="His_PPase_superfam"/>
</dbReference>
<name>A0A9N8V0U2_9GLOM</name>
<dbReference type="AlphaFoldDB" id="A0A9N8V0U2"/>
<dbReference type="InterPro" id="IPR000560">
    <property type="entry name" value="His_Pase_clade-2"/>
</dbReference>
<keyword evidence="4" id="KW-1185">Reference proteome</keyword>
<sequence length="420" mass="48602">MPPLFPSFDDEKLQLYYPDYLQLKLVQIIHRHGERTPIKSRLEKFIPPIWNLCQTTKELTTRILSFDKLEKIDYRMIVDMNSHFARSLPLSPPGSCLFGQLTDVGRKSMSELGSNLRSLYVDKLKFLDETLSNNKSLHLRSTNYTRTIESLQQLVVGGLYPSKFRNDSLILDIHTRDILNETLVPNYKCARLMKLTKQFNEASKSLYKSELEYLTTQLKSIVKEVAIDSKPSCNGIYDTVISAKANGIPVPKEFTDDIIDKMDNVTTGQWFDGYQETSEMRRLAMGPFLIDLRDIILSKVNNKSETKDLKFAVFSCHDSSMVPLLTIFSGFDHRWPKFNTHITFELFESNEKSWVYKLFSSANDNHYIRIRCNDKILVLPECQKDDQHHPNDKSLCTLNAFLSLVDSYIPKNYIQECSDD</sequence>
<dbReference type="Gene3D" id="3.40.50.1240">
    <property type="entry name" value="Phosphoglycerate mutase-like"/>
    <property type="match status" value="1"/>
</dbReference>
<dbReference type="OrthoDB" id="10257284at2759"/>
<comment type="caution">
    <text evidence="3">The sequence shown here is derived from an EMBL/GenBank/DDBJ whole genome shotgun (WGS) entry which is preliminary data.</text>
</comment>
<organism evidence="3 4">
    <name type="scientific">Funneliformis caledonium</name>
    <dbReference type="NCBI Taxonomy" id="1117310"/>
    <lineage>
        <taxon>Eukaryota</taxon>
        <taxon>Fungi</taxon>
        <taxon>Fungi incertae sedis</taxon>
        <taxon>Mucoromycota</taxon>
        <taxon>Glomeromycotina</taxon>
        <taxon>Glomeromycetes</taxon>
        <taxon>Glomerales</taxon>
        <taxon>Glomeraceae</taxon>
        <taxon>Funneliformis</taxon>
    </lineage>
</organism>
<keyword evidence="2" id="KW-0378">Hydrolase</keyword>
<evidence type="ECO:0000256" key="2">
    <source>
        <dbReference type="ARBA" id="ARBA00022801"/>
    </source>
</evidence>